<dbReference type="STRING" id="7897.ENSLACP00000016347"/>
<proteinExistence type="predicted"/>
<organism evidence="2 3">
    <name type="scientific">Latimeria chalumnae</name>
    <name type="common">Coelacanth</name>
    <dbReference type="NCBI Taxonomy" id="7897"/>
    <lineage>
        <taxon>Eukaryota</taxon>
        <taxon>Metazoa</taxon>
        <taxon>Chordata</taxon>
        <taxon>Craniata</taxon>
        <taxon>Vertebrata</taxon>
        <taxon>Euteleostomi</taxon>
        <taxon>Coelacanthiformes</taxon>
        <taxon>Coelacanthidae</taxon>
        <taxon>Latimeria</taxon>
    </lineage>
</organism>
<keyword evidence="3" id="KW-1185">Reference proteome</keyword>
<dbReference type="Ensembl" id="ENSLACT00000016461.1">
    <property type="protein sequence ID" value="ENSLACP00000016347.1"/>
    <property type="gene ID" value="ENSLACG00000014402.1"/>
</dbReference>
<feature type="region of interest" description="Disordered" evidence="1">
    <location>
        <begin position="233"/>
        <end position="267"/>
    </location>
</feature>
<dbReference type="Proteomes" id="UP000008672">
    <property type="component" value="Unassembled WGS sequence"/>
</dbReference>
<dbReference type="EMBL" id="AFYH01059268">
    <property type="status" value="NOT_ANNOTATED_CDS"/>
    <property type="molecule type" value="Genomic_DNA"/>
</dbReference>
<dbReference type="InterPro" id="IPR027851">
    <property type="entry name" value="DUF4628"/>
</dbReference>
<feature type="region of interest" description="Disordered" evidence="1">
    <location>
        <begin position="163"/>
        <end position="191"/>
    </location>
</feature>
<dbReference type="EMBL" id="AFYH01059269">
    <property type="status" value="NOT_ANNOTATED_CDS"/>
    <property type="molecule type" value="Genomic_DNA"/>
</dbReference>
<dbReference type="HOGENOM" id="CLU_882664_0_0_1"/>
<dbReference type="GeneTree" id="ENSGT00940000164616"/>
<evidence type="ECO:0000313" key="2">
    <source>
        <dbReference type="Ensembl" id="ENSLACP00000016347.1"/>
    </source>
</evidence>
<name>H3B376_LATCH</name>
<evidence type="ECO:0000313" key="3">
    <source>
        <dbReference type="Proteomes" id="UP000008672"/>
    </source>
</evidence>
<evidence type="ECO:0008006" key="4">
    <source>
        <dbReference type="Google" id="ProtNLM"/>
    </source>
</evidence>
<evidence type="ECO:0000256" key="1">
    <source>
        <dbReference type="SAM" id="MobiDB-lite"/>
    </source>
</evidence>
<dbReference type="FunCoup" id="H3B376">
    <property type="interactions" value="230"/>
</dbReference>
<dbReference type="OMA" id="ENEGPHP"/>
<protein>
    <recommendedName>
        <fullName evidence="4">Nitric oxide synthase 1 adaptor protein</fullName>
    </recommendedName>
</protein>
<dbReference type="Pfam" id="PF15429">
    <property type="entry name" value="DUF4628"/>
    <property type="match status" value="1"/>
</dbReference>
<accession>H3B376</accession>
<reference evidence="3" key="1">
    <citation type="submission" date="2011-08" db="EMBL/GenBank/DDBJ databases">
        <title>The draft genome of Latimeria chalumnae.</title>
        <authorList>
            <person name="Di Palma F."/>
            <person name="Alfoldi J."/>
            <person name="Johnson J."/>
            <person name="Berlin A."/>
            <person name="Gnerre S."/>
            <person name="Jaffe D."/>
            <person name="MacCallum I."/>
            <person name="Young S."/>
            <person name="Walker B.J."/>
            <person name="Lander E."/>
            <person name="Lindblad-Toh K."/>
        </authorList>
    </citation>
    <scope>NUCLEOTIDE SEQUENCE [LARGE SCALE GENOMIC DNA]</scope>
    <source>
        <strain evidence="3">Wild caught</strain>
    </source>
</reference>
<dbReference type="InParanoid" id="H3B376"/>
<dbReference type="AlphaFoldDB" id="H3B376"/>
<dbReference type="eggNOG" id="KOG4815">
    <property type="taxonomic scope" value="Eukaryota"/>
</dbReference>
<feature type="compositionally biased region" description="Basic and acidic residues" evidence="1">
    <location>
        <begin position="169"/>
        <end position="191"/>
    </location>
</feature>
<reference evidence="2" key="3">
    <citation type="submission" date="2025-09" db="UniProtKB">
        <authorList>
            <consortium name="Ensembl"/>
        </authorList>
    </citation>
    <scope>IDENTIFICATION</scope>
</reference>
<feature type="region of interest" description="Disordered" evidence="1">
    <location>
        <begin position="107"/>
        <end position="126"/>
    </location>
</feature>
<reference evidence="2" key="2">
    <citation type="submission" date="2025-08" db="UniProtKB">
        <authorList>
            <consortium name="Ensembl"/>
        </authorList>
    </citation>
    <scope>IDENTIFICATION</scope>
</reference>
<sequence>MFENSNTACTPKLQHSKSLSLLAKSSSGTISSFPATETTGPKMGSTQHLKNLGKAVGAKVNDFLRRKETVNLGSIGVTEVNKNVGAVLAVAENNSQQRDVQCHKSLDIFPRLDPPPPAARKRTPRALKTTQDMMISPDPVVTSTEATDTSFTAMPECIPLLTQGIPQDKSAKEEEKPLTSKTNTEKSREGISETILSVPDLLNKDTLDLKLKTADSERKLSLPKTHLKITLSEDDLLENGSEDSGVPRYRNSSVDEEESHPDLLSFE</sequence>